<gene>
    <name evidence="3" type="primary">LOC106808214</name>
</gene>
<evidence type="ECO:0000313" key="2">
    <source>
        <dbReference type="Proteomes" id="UP000695022"/>
    </source>
</evidence>
<dbReference type="GeneID" id="106808214"/>
<evidence type="ECO:0000313" key="3">
    <source>
        <dbReference type="RefSeq" id="XP_014666313.1"/>
    </source>
</evidence>
<keyword evidence="2" id="KW-1185">Reference proteome</keyword>
<organism evidence="2 3">
    <name type="scientific">Priapulus caudatus</name>
    <name type="common">Priapulid worm</name>
    <dbReference type="NCBI Taxonomy" id="37621"/>
    <lineage>
        <taxon>Eukaryota</taxon>
        <taxon>Metazoa</taxon>
        <taxon>Ecdysozoa</taxon>
        <taxon>Scalidophora</taxon>
        <taxon>Priapulida</taxon>
        <taxon>Priapulimorpha</taxon>
        <taxon>Priapulimorphida</taxon>
        <taxon>Priapulidae</taxon>
        <taxon>Priapulus</taxon>
    </lineage>
</organism>
<dbReference type="RefSeq" id="XP_014666313.1">
    <property type="nucleotide sequence ID" value="XM_014810827.1"/>
</dbReference>
<dbReference type="PANTHER" id="PTHR12496:SF2">
    <property type="entry name" value="METHYLTRANSFERASE-LIKE PROTEIN 25B"/>
    <property type="match status" value="1"/>
</dbReference>
<evidence type="ECO:0000259" key="1">
    <source>
        <dbReference type="Pfam" id="PF13679"/>
    </source>
</evidence>
<proteinExistence type="predicted"/>
<dbReference type="InterPro" id="IPR029063">
    <property type="entry name" value="SAM-dependent_MTases_sf"/>
</dbReference>
<protein>
    <submittedName>
        <fullName evidence="3">Protein RRNAD1-like</fullName>
    </submittedName>
</protein>
<dbReference type="SUPFAM" id="SSF53335">
    <property type="entry name" value="S-adenosyl-L-methionine-dependent methyltransferases"/>
    <property type="match status" value="1"/>
</dbReference>
<reference evidence="3" key="1">
    <citation type="submission" date="2025-08" db="UniProtKB">
        <authorList>
            <consortium name="RefSeq"/>
        </authorList>
    </citation>
    <scope>IDENTIFICATION</scope>
</reference>
<dbReference type="PROSITE" id="PS01131">
    <property type="entry name" value="RRNA_A_DIMETH"/>
    <property type="match status" value="1"/>
</dbReference>
<dbReference type="InterPro" id="IPR025714">
    <property type="entry name" value="Methyltranfer_dom"/>
</dbReference>
<dbReference type="Proteomes" id="UP000695022">
    <property type="component" value="Unplaced"/>
</dbReference>
<dbReference type="InterPro" id="IPR052220">
    <property type="entry name" value="METTL25"/>
</dbReference>
<dbReference type="PANTHER" id="PTHR12496">
    <property type="entry name" value="CGI-41 METHYLTRANSFERASE"/>
    <property type="match status" value="1"/>
</dbReference>
<sequence length="436" mass="48929">METGKCPGVWPLSLLAYREATRAMSFCRKPSESFDVAYLNLKDKPSKTQLGSDETIGLHIERQPNVICSTSIDTNSRTAVTNIKDQQKHNLFKKATTFLWRCAADELSKEAGQHKYLGHCYRKHVKPKKQHEIGRLAQVVAAVCTHNHTTSVLDMGSGQGHLSRLLAFGYGLSVTSVEADSSYTNGAEKFDREVKESIRKEMEREGREKIDDEYQVKYINQCIKPDISVKDFNSLVGNQKGCVLVGLHTCGDLGPTILKLFTKSDHIKAIVSVGCCYMKIANTGYVMFYPLLSLIAVNEPKLKLHCYRAKLEWLLKAYKPELHGTTSIGTIRHAENMSFTEYIEVALKKLGCNRIATADDVELAEYECAASWRRVVAFYALRLLLAPVLESVILCDRMLYLYENGINCTILPVFDPMISPRNLVVVATKSKEQPSC</sequence>
<dbReference type="InterPro" id="IPR020596">
    <property type="entry name" value="rRNA_Ade_Mease_Trfase_CS"/>
</dbReference>
<dbReference type="Pfam" id="PF13679">
    <property type="entry name" value="Methyltransf_32"/>
    <property type="match status" value="1"/>
</dbReference>
<accession>A0ABM1E292</accession>
<feature type="domain" description="Methyltransferase" evidence="1">
    <location>
        <begin position="128"/>
        <end position="282"/>
    </location>
</feature>
<name>A0ABM1E292_PRICU</name>